<name>A0A1H0RVI9_9ACTN</name>
<protein>
    <submittedName>
        <fullName evidence="3">Uncharacterized protein</fullName>
    </submittedName>
</protein>
<gene>
    <name evidence="3" type="ORF">SAMN05660199_03651</name>
</gene>
<feature type="compositionally biased region" description="Pro residues" evidence="1">
    <location>
        <begin position="81"/>
        <end position="92"/>
    </location>
</feature>
<dbReference type="RefSeq" id="WP_091247815.1">
    <property type="nucleotide sequence ID" value="NZ_FNIR01000012.1"/>
</dbReference>
<dbReference type="Proteomes" id="UP000199088">
    <property type="component" value="Unassembled WGS sequence"/>
</dbReference>
<feature type="region of interest" description="Disordered" evidence="1">
    <location>
        <begin position="50"/>
        <end position="92"/>
    </location>
</feature>
<proteinExistence type="predicted"/>
<evidence type="ECO:0000313" key="4">
    <source>
        <dbReference type="Proteomes" id="UP000199088"/>
    </source>
</evidence>
<keyword evidence="2" id="KW-0812">Transmembrane</keyword>
<evidence type="ECO:0000256" key="1">
    <source>
        <dbReference type="SAM" id="MobiDB-lite"/>
    </source>
</evidence>
<reference evidence="4" key="1">
    <citation type="submission" date="2016-10" db="EMBL/GenBank/DDBJ databases">
        <authorList>
            <person name="Varghese N."/>
            <person name="Submissions S."/>
        </authorList>
    </citation>
    <scope>NUCLEOTIDE SEQUENCE [LARGE SCALE GENOMIC DNA]</scope>
    <source>
        <strain evidence="4">DSM 45843</strain>
    </source>
</reference>
<sequence length="92" mass="9740">MQAWLLVVLASGLWVLGVQESASPALLATTVLAAGLLAALVLGARRGTGIDARSAGPVHTPRRDERCRRGSFRRQSHPRTPGRPLPRAPQAA</sequence>
<keyword evidence="4" id="KW-1185">Reference proteome</keyword>
<keyword evidence="2" id="KW-0472">Membrane</keyword>
<evidence type="ECO:0000313" key="3">
    <source>
        <dbReference type="EMBL" id="SDP33601.1"/>
    </source>
</evidence>
<dbReference type="OrthoDB" id="4570663at2"/>
<keyword evidence="2" id="KW-1133">Transmembrane helix</keyword>
<dbReference type="STRING" id="1052260.SAMN05660199_03651"/>
<dbReference type="AlphaFoldDB" id="A0A1H0RVI9"/>
<feature type="transmembrane region" description="Helical" evidence="2">
    <location>
        <begin position="27"/>
        <end position="44"/>
    </location>
</feature>
<organism evidence="3 4">
    <name type="scientific">Klenkia soli</name>
    <dbReference type="NCBI Taxonomy" id="1052260"/>
    <lineage>
        <taxon>Bacteria</taxon>
        <taxon>Bacillati</taxon>
        <taxon>Actinomycetota</taxon>
        <taxon>Actinomycetes</taxon>
        <taxon>Geodermatophilales</taxon>
        <taxon>Geodermatophilaceae</taxon>
        <taxon>Klenkia</taxon>
    </lineage>
</organism>
<dbReference type="EMBL" id="FNIR01000012">
    <property type="protein sequence ID" value="SDP33601.1"/>
    <property type="molecule type" value="Genomic_DNA"/>
</dbReference>
<accession>A0A1H0RVI9</accession>
<evidence type="ECO:0000256" key="2">
    <source>
        <dbReference type="SAM" id="Phobius"/>
    </source>
</evidence>